<evidence type="ECO:0000259" key="4">
    <source>
        <dbReference type="Pfam" id="PF01494"/>
    </source>
</evidence>
<dbReference type="PRINTS" id="PR00420">
    <property type="entry name" value="RNGMNOXGNASE"/>
</dbReference>
<sequence>MAVAIELGLRGIRTLICEPRAFTDYGIAKVNLVNGRSMEHFRRWGIADRHRANDPVPSEVARDLVFSTRANGKILFKAEGAYEWRERMPIASETPEWAPFEAIEKTLRDRIGELDTVTFIEHSKVIDFTQNGDGVEVVYEKDGERITAGGDYFIIANGPHSPQRRKINLRLEGGTLFDNISWRFHAPELKSLFKDTHLCSMTFFLNEDAYGDILVPYGNDYWGYYVSPMPEDIDPMDWSKVREMMFRSVGQRFETSDERGWVWGSHARMTRSFHFGRAFLIGDAAHLTPPFGGFGMNMGVGDAADLGWKLAAMLEGWGGPNLMESYTLERYPVCKFIIEGSAHNNTVWGKAIVRPHMEEDSERGEQIREDIRKFIVEEKTQQFRSHGAQFGYRYAGSPIVMGDGAEPPPMTYGDYVPSSVPGCRAPHVWLGKDDSLYDHFGWGFCLLKLDARADTAPLESAAAAAGLPLKILDLSDRPDVVEQYDRKLTLIRPDQHVAWRGDEAPDDCAYLVDVVRGAASYV</sequence>
<dbReference type="SUPFAM" id="SSF51905">
    <property type="entry name" value="FAD/NAD(P)-binding domain"/>
    <property type="match status" value="1"/>
</dbReference>
<dbReference type="PATRIC" id="fig|56193.3.peg.2998"/>
<dbReference type="STRING" id="56193.YP76_14365"/>
<keyword evidence="6" id="KW-1185">Reference proteome</keyword>
<dbReference type="PANTHER" id="PTHR43004:SF19">
    <property type="entry name" value="BINDING MONOOXYGENASE, PUTATIVE (JCVI)-RELATED"/>
    <property type="match status" value="1"/>
</dbReference>
<name>A0A0M3AP16_9SPHN</name>
<evidence type="ECO:0000256" key="1">
    <source>
        <dbReference type="ARBA" id="ARBA00001974"/>
    </source>
</evidence>
<dbReference type="Pfam" id="PF21274">
    <property type="entry name" value="Rng_hyd_C"/>
    <property type="match status" value="1"/>
</dbReference>
<keyword evidence="2" id="KW-0285">Flavoprotein</keyword>
<dbReference type="PANTHER" id="PTHR43004">
    <property type="entry name" value="TRK SYSTEM POTASSIUM UPTAKE PROTEIN"/>
    <property type="match status" value="1"/>
</dbReference>
<dbReference type="InterPro" id="IPR002938">
    <property type="entry name" value="FAD-bd"/>
</dbReference>
<dbReference type="Proteomes" id="UP000033874">
    <property type="component" value="Unassembled WGS sequence"/>
</dbReference>
<evidence type="ECO:0000256" key="3">
    <source>
        <dbReference type="ARBA" id="ARBA00022827"/>
    </source>
</evidence>
<reference evidence="5 6" key="1">
    <citation type="submission" date="2015-04" db="EMBL/GenBank/DDBJ databases">
        <title>Genome sequence of aromatic hydrocarbons-degrading Sphingobium chungbukense DJ77.</title>
        <authorList>
            <person name="Kim Y.-C."/>
            <person name="Chae J.-C."/>
        </authorList>
    </citation>
    <scope>NUCLEOTIDE SEQUENCE [LARGE SCALE GENOMIC DNA]</scope>
    <source>
        <strain evidence="5 6">DJ77</strain>
    </source>
</reference>
<gene>
    <name evidence="5" type="ORF">YP76_14365</name>
</gene>
<proteinExistence type="predicted"/>
<dbReference type="InterPro" id="IPR036188">
    <property type="entry name" value="FAD/NAD-bd_sf"/>
</dbReference>
<dbReference type="Gene3D" id="3.50.50.60">
    <property type="entry name" value="FAD/NAD(P)-binding domain"/>
    <property type="match status" value="1"/>
</dbReference>
<dbReference type="NCBIfam" id="NF004780">
    <property type="entry name" value="PRK06126.1"/>
    <property type="match status" value="1"/>
</dbReference>
<feature type="domain" description="FAD-binding" evidence="4">
    <location>
        <begin position="2"/>
        <end position="338"/>
    </location>
</feature>
<evidence type="ECO:0000313" key="5">
    <source>
        <dbReference type="EMBL" id="KKW91678.1"/>
    </source>
</evidence>
<dbReference type="InterPro" id="IPR050641">
    <property type="entry name" value="RIFMO-like"/>
</dbReference>
<accession>A0A0M3AP16</accession>
<dbReference type="Gene3D" id="3.40.30.120">
    <property type="match status" value="1"/>
</dbReference>
<dbReference type="Gene3D" id="3.30.9.10">
    <property type="entry name" value="D-Amino Acid Oxidase, subunit A, domain 2"/>
    <property type="match status" value="1"/>
</dbReference>
<dbReference type="AlphaFoldDB" id="A0A0M3AP16"/>
<dbReference type="Pfam" id="PF01494">
    <property type="entry name" value="FAD_binding_3"/>
    <property type="match status" value="1"/>
</dbReference>
<evidence type="ECO:0000313" key="6">
    <source>
        <dbReference type="Proteomes" id="UP000033874"/>
    </source>
</evidence>
<organism evidence="5 6">
    <name type="scientific">Sphingobium chungbukense</name>
    <dbReference type="NCBI Taxonomy" id="56193"/>
    <lineage>
        <taxon>Bacteria</taxon>
        <taxon>Pseudomonadati</taxon>
        <taxon>Pseudomonadota</taxon>
        <taxon>Alphaproteobacteria</taxon>
        <taxon>Sphingomonadales</taxon>
        <taxon>Sphingomonadaceae</taxon>
        <taxon>Sphingobium</taxon>
    </lineage>
</organism>
<evidence type="ECO:0000256" key="2">
    <source>
        <dbReference type="ARBA" id="ARBA00022630"/>
    </source>
</evidence>
<protein>
    <recommendedName>
        <fullName evidence="4">FAD-binding domain-containing protein</fullName>
    </recommendedName>
</protein>
<comment type="caution">
    <text evidence="5">The sequence shown here is derived from an EMBL/GenBank/DDBJ whole genome shotgun (WGS) entry which is preliminary data.</text>
</comment>
<dbReference type="EMBL" id="LBIC01000006">
    <property type="protein sequence ID" value="KKW91678.1"/>
    <property type="molecule type" value="Genomic_DNA"/>
</dbReference>
<dbReference type="GO" id="GO:0016709">
    <property type="term" value="F:oxidoreductase activity, acting on paired donors, with incorporation or reduction of molecular oxygen, NAD(P)H as one donor, and incorporation of one atom of oxygen"/>
    <property type="evidence" value="ECO:0007669"/>
    <property type="project" value="UniProtKB-ARBA"/>
</dbReference>
<comment type="cofactor">
    <cofactor evidence="1">
        <name>FAD</name>
        <dbReference type="ChEBI" id="CHEBI:57692"/>
    </cofactor>
</comment>
<keyword evidence="3" id="KW-0274">FAD</keyword>
<dbReference type="GO" id="GO:0071949">
    <property type="term" value="F:FAD binding"/>
    <property type="evidence" value="ECO:0007669"/>
    <property type="project" value="InterPro"/>
</dbReference>